<comment type="caution">
    <text evidence="5">The sequence shown here is derived from an EMBL/GenBank/DDBJ whole genome shotgun (WGS) entry which is preliminary data.</text>
</comment>
<dbReference type="EMBL" id="QZEW01000062">
    <property type="protein sequence ID" value="RJL09993.1"/>
    <property type="molecule type" value="Genomic_DNA"/>
</dbReference>
<dbReference type="GO" id="GO:0005507">
    <property type="term" value="F:copper ion binding"/>
    <property type="evidence" value="ECO:0007669"/>
    <property type="project" value="InterPro"/>
</dbReference>
<accession>A0A419A4U2</accession>
<dbReference type="PRINTS" id="PR00068">
    <property type="entry name" value="CUZNDISMTASE"/>
</dbReference>
<feature type="domain" description="Superoxide dismutase copper/zinc binding" evidence="4">
    <location>
        <begin position="35"/>
        <end position="163"/>
    </location>
</feature>
<dbReference type="InterPro" id="IPR036423">
    <property type="entry name" value="SOD-like_Cu/Zn_dom_sf"/>
</dbReference>
<dbReference type="InterPro" id="IPR018152">
    <property type="entry name" value="SOD_Cu/Zn_BS"/>
</dbReference>
<keyword evidence="2" id="KW-0862">Zinc</keyword>
<dbReference type="PROSITE" id="PS00332">
    <property type="entry name" value="SOD_CU_ZN_2"/>
    <property type="match status" value="1"/>
</dbReference>
<feature type="chain" id="PRO_5019041022" description="Superoxide dismutase [Cu-Zn]" evidence="3">
    <location>
        <begin position="20"/>
        <end position="164"/>
    </location>
</feature>
<dbReference type="Proteomes" id="UP000283587">
    <property type="component" value="Unassembled WGS sequence"/>
</dbReference>
<evidence type="ECO:0000256" key="1">
    <source>
        <dbReference type="ARBA" id="ARBA00010457"/>
    </source>
</evidence>
<comment type="catalytic activity">
    <reaction evidence="2">
        <text>2 superoxide + 2 H(+) = H2O2 + O2</text>
        <dbReference type="Rhea" id="RHEA:20696"/>
        <dbReference type="ChEBI" id="CHEBI:15378"/>
        <dbReference type="ChEBI" id="CHEBI:15379"/>
        <dbReference type="ChEBI" id="CHEBI:16240"/>
        <dbReference type="ChEBI" id="CHEBI:18421"/>
        <dbReference type="EC" id="1.15.1.1"/>
    </reaction>
</comment>
<dbReference type="AlphaFoldDB" id="A0A419A4U2"/>
<name>A0A419A4U2_9RHOB</name>
<dbReference type="CDD" id="cd00305">
    <property type="entry name" value="Cu-Zn_Superoxide_Dismutase"/>
    <property type="match status" value="1"/>
</dbReference>
<evidence type="ECO:0000313" key="5">
    <source>
        <dbReference type="EMBL" id="RJL09993.1"/>
    </source>
</evidence>
<keyword evidence="2" id="KW-0479">Metal-binding</keyword>
<dbReference type="InterPro" id="IPR001424">
    <property type="entry name" value="SOD_Cu_Zn_dom"/>
</dbReference>
<comment type="cofactor">
    <cofactor evidence="2">
        <name>Cu cation</name>
        <dbReference type="ChEBI" id="CHEBI:23378"/>
    </cofactor>
    <text evidence="2">Binds 1 copper ion per subunit.</text>
</comment>
<reference evidence="6" key="1">
    <citation type="submission" date="2018-09" db="EMBL/GenBank/DDBJ databases">
        <title>Paracoccus onubensis nov. sp. a moderate halophilic bacterium isolated from Gruta de las Maravillas (Aracena, Spain).</title>
        <authorList>
            <person name="Jurado V."/>
            <person name="Gutierrez-Patricio S."/>
            <person name="Gonzalez-Pimentel J.L."/>
            <person name="Miller A.Z."/>
            <person name="Laiz L."/>
            <person name="Saiz-Jimenez C."/>
        </authorList>
    </citation>
    <scope>NUCLEOTIDE SEQUENCE [LARGE SCALE GENOMIC DNA]</scope>
    <source>
        <strain evidence="6">DSM 26381</strain>
    </source>
</reference>
<evidence type="ECO:0000259" key="4">
    <source>
        <dbReference type="Pfam" id="PF00080"/>
    </source>
</evidence>
<dbReference type="Gene3D" id="2.60.40.200">
    <property type="entry name" value="Superoxide dismutase, copper/zinc binding domain"/>
    <property type="match status" value="1"/>
</dbReference>
<evidence type="ECO:0000256" key="2">
    <source>
        <dbReference type="RuleBase" id="RU000393"/>
    </source>
</evidence>
<gene>
    <name evidence="5" type="ORF">D3P05_14445</name>
</gene>
<dbReference type="RefSeq" id="WP_119898865.1">
    <property type="nucleotide sequence ID" value="NZ_QNRC01000003.1"/>
</dbReference>
<protein>
    <recommendedName>
        <fullName evidence="2">Superoxide dismutase [Cu-Zn]</fullName>
        <ecNumber evidence="2">1.15.1.1</ecNumber>
    </recommendedName>
</protein>
<dbReference type="SUPFAM" id="SSF49329">
    <property type="entry name" value="Cu,Zn superoxide dismutase-like"/>
    <property type="match status" value="1"/>
</dbReference>
<evidence type="ECO:0000313" key="6">
    <source>
        <dbReference type="Proteomes" id="UP000283587"/>
    </source>
</evidence>
<comment type="function">
    <text evidence="2">Destroys radicals which are normally produced within the cells and which are toxic to biological systems.</text>
</comment>
<dbReference type="OrthoDB" id="5431326at2"/>
<comment type="similarity">
    <text evidence="1 2">Belongs to the Cu-Zn superoxide dismutase family.</text>
</comment>
<dbReference type="EC" id="1.15.1.1" evidence="2"/>
<keyword evidence="2" id="KW-0186">Copper</keyword>
<comment type="cofactor">
    <cofactor evidence="2">
        <name>Zn(2+)</name>
        <dbReference type="ChEBI" id="CHEBI:29105"/>
    </cofactor>
    <text evidence="2">Binds 1 zinc ion per subunit.</text>
</comment>
<dbReference type="InterPro" id="IPR024134">
    <property type="entry name" value="SOD_Cu/Zn_/chaperone"/>
</dbReference>
<keyword evidence="3" id="KW-0732">Signal</keyword>
<dbReference type="PANTHER" id="PTHR10003">
    <property type="entry name" value="SUPEROXIDE DISMUTASE CU-ZN -RELATED"/>
    <property type="match status" value="1"/>
</dbReference>
<feature type="signal peptide" evidence="3">
    <location>
        <begin position="1"/>
        <end position="19"/>
    </location>
</feature>
<keyword evidence="6" id="KW-1185">Reference proteome</keyword>
<dbReference type="GO" id="GO:0004784">
    <property type="term" value="F:superoxide dismutase activity"/>
    <property type="evidence" value="ECO:0007669"/>
    <property type="project" value="UniProtKB-EC"/>
</dbReference>
<dbReference type="Pfam" id="PF00080">
    <property type="entry name" value="Sod_Cu"/>
    <property type="match status" value="1"/>
</dbReference>
<keyword evidence="2" id="KW-0560">Oxidoreductase</keyword>
<proteinExistence type="inferred from homology"/>
<sequence length="164" mass="17482">MNRHLFALPFLLIPSFAAAEDLRASFVDAEGNEAGEATLTSTQNGVLISVEVAGLPPEQWVAFHIHETGHCDSDTQHESAGGHFNPTDAEHGFLTETGPHAGDMPNLWVDASGTARAQVFNPFVSFEGENAVQGRALMIHEGPDDYQTQPTGDAGGRLACAEIE</sequence>
<organism evidence="5 6">
    <name type="scientific">Paracoccus siganidrum</name>
    <dbReference type="NCBI Taxonomy" id="1276757"/>
    <lineage>
        <taxon>Bacteria</taxon>
        <taxon>Pseudomonadati</taxon>
        <taxon>Pseudomonadota</taxon>
        <taxon>Alphaproteobacteria</taxon>
        <taxon>Rhodobacterales</taxon>
        <taxon>Paracoccaceae</taxon>
        <taxon>Paracoccus</taxon>
    </lineage>
</organism>
<evidence type="ECO:0000256" key="3">
    <source>
        <dbReference type="SAM" id="SignalP"/>
    </source>
</evidence>